<sequence>MTAVLVELLPGPAASTLADTPVGLPKALGDVDTIEIIGDMGEFAEHMMCSCSDSDDSPYQ</sequence>
<comment type="caution">
    <text evidence="1">The sequence shown here is derived from an EMBL/GenBank/DDBJ whole genome shotgun (WGS) entry which is preliminary data.</text>
</comment>
<evidence type="ECO:0000313" key="1">
    <source>
        <dbReference type="EMBL" id="GAA1990542.1"/>
    </source>
</evidence>
<reference evidence="1 2" key="1">
    <citation type="journal article" date="2019" name="Int. J. Syst. Evol. Microbiol.">
        <title>The Global Catalogue of Microorganisms (GCM) 10K type strain sequencing project: providing services to taxonomists for standard genome sequencing and annotation.</title>
        <authorList>
            <consortium name="The Broad Institute Genomics Platform"/>
            <consortium name="The Broad Institute Genome Sequencing Center for Infectious Disease"/>
            <person name="Wu L."/>
            <person name="Ma J."/>
        </authorList>
    </citation>
    <scope>NUCLEOTIDE SEQUENCE [LARGE SCALE GENOMIC DNA]</scope>
    <source>
        <strain evidence="1 2">JCM 16013</strain>
    </source>
</reference>
<evidence type="ECO:0000313" key="2">
    <source>
        <dbReference type="Proteomes" id="UP001499854"/>
    </source>
</evidence>
<dbReference type="Proteomes" id="UP001499854">
    <property type="component" value="Unassembled WGS sequence"/>
</dbReference>
<dbReference type="RefSeq" id="WP_344660714.1">
    <property type="nucleotide sequence ID" value="NZ_BAAAQM010000043.1"/>
</dbReference>
<proteinExistence type="predicted"/>
<name>A0ABN2SPZ8_9ACTN</name>
<gene>
    <name evidence="1" type="ORF">GCM10009838_62200</name>
</gene>
<accession>A0ABN2SPZ8</accession>
<protein>
    <submittedName>
        <fullName evidence="1">Uncharacterized protein</fullName>
    </submittedName>
</protein>
<organism evidence="1 2">
    <name type="scientific">Catenulispora subtropica</name>
    <dbReference type="NCBI Taxonomy" id="450798"/>
    <lineage>
        <taxon>Bacteria</taxon>
        <taxon>Bacillati</taxon>
        <taxon>Actinomycetota</taxon>
        <taxon>Actinomycetes</taxon>
        <taxon>Catenulisporales</taxon>
        <taxon>Catenulisporaceae</taxon>
        <taxon>Catenulispora</taxon>
    </lineage>
</organism>
<dbReference type="EMBL" id="BAAAQM010000043">
    <property type="protein sequence ID" value="GAA1990542.1"/>
    <property type="molecule type" value="Genomic_DNA"/>
</dbReference>
<keyword evidence="2" id="KW-1185">Reference proteome</keyword>